<name>A0ACB8AEX9_9AGAM</name>
<evidence type="ECO:0000313" key="1">
    <source>
        <dbReference type="EMBL" id="KAH7911722.1"/>
    </source>
</evidence>
<protein>
    <submittedName>
        <fullName evidence="1">Kinase-like domain-containing protein</fullName>
    </submittedName>
</protein>
<dbReference type="Proteomes" id="UP000790377">
    <property type="component" value="Unassembled WGS sequence"/>
</dbReference>
<proteinExistence type="predicted"/>
<dbReference type="EMBL" id="MU267669">
    <property type="protein sequence ID" value="KAH7911722.1"/>
    <property type="molecule type" value="Genomic_DNA"/>
</dbReference>
<gene>
    <name evidence="1" type="ORF">BJ138DRAFT_1006048</name>
</gene>
<evidence type="ECO:0000313" key="2">
    <source>
        <dbReference type="Proteomes" id="UP000790377"/>
    </source>
</evidence>
<sequence>MLKGLGKLTKKASTATLSAGDEPARSTTPTPMNPSGKPASRTGLLTIRVLWAEDLALPAGTVVPPAVQSVLTTSQAKVAASVSPSSVTQRRLAKKHGAKDSIQRTQCWWLPYLVMEFEVNQVLITPLGGELGKPLYMYQAQFDVSRNSEISIQCYLRTEQPKVGSDGLADDMGNDIFMGGVKFTPDFDNVGSIGQDAWYELTGGKGKIQMGVAYQPNLPGQSLTIDDFELITVIGKGSFGKVMQVRKRDTMRIYALKTIRKAHIVDRKEITHTLAERLVLARVNNPFIVPLKFSFQSEQKLYLVLAFVNGGELFHHLQREQRFNEERARFYSAELLLALEHLHELDVVYRDLKPENILLDYTGHIALCDFGLCKLNMKDSDTTNTFCGTPEYLAPEILNAQGYNKTIDWWTLGVLLYEMLSGLPPFYDEVTDKMYQKILTDPLVFGADINPQARSILTCLLNRDPSRRLGVNGAEEIKKHPFFDQHIDFKKLLQKKIQPPFKPSVSSPVDVSNFDTVFTTEEAIDSYVDGSHLSQTVQAQFAGFSYDGSNMPVSSA</sequence>
<organism evidence="1 2">
    <name type="scientific">Hygrophoropsis aurantiaca</name>
    <dbReference type="NCBI Taxonomy" id="72124"/>
    <lineage>
        <taxon>Eukaryota</taxon>
        <taxon>Fungi</taxon>
        <taxon>Dikarya</taxon>
        <taxon>Basidiomycota</taxon>
        <taxon>Agaricomycotina</taxon>
        <taxon>Agaricomycetes</taxon>
        <taxon>Agaricomycetidae</taxon>
        <taxon>Boletales</taxon>
        <taxon>Coniophorineae</taxon>
        <taxon>Hygrophoropsidaceae</taxon>
        <taxon>Hygrophoropsis</taxon>
    </lineage>
</organism>
<accession>A0ACB8AEX9</accession>
<reference evidence="1" key="1">
    <citation type="journal article" date="2021" name="New Phytol.">
        <title>Evolutionary innovations through gain and loss of genes in the ectomycorrhizal Boletales.</title>
        <authorList>
            <person name="Wu G."/>
            <person name="Miyauchi S."/>
            <person name="Morin E."/>
            <person name="Kuo A."/>
            <person name="Drula E."/>
            <person name="Varga T."/>
            <person name="Kohler A."/>
            <person name="Feng B."/>
            <person name="Cao Y."/>
            <person name="Lipzen A."/>
            <person name="Daum C."/>
            <person name="Hundley H."/>
            <person name="Pangilinan J."/>
            <person name="Johnson J."/>
            <person name="Barry K."/>
            <person name="LaButti K."/>
            <person name="Ng V."/>
            <person name="Ahrendt S."/>
            <person name="Min B."/>
            <person name="Choi I.G."/>
            <person name="Park H."/>
            <person name="Plett J.M."/>
            <person name="Magnuson J."/>
            <person name="Spatafora J.W."/>
            <person name="Nagy L.G."/>
            <person name="Henrissat B."/>
            <person name="Grigoriev I.V."/>
            <person name="Yang Z.L."/>
            <person name="Xu J."/>
            <person name="Martin F.M."/>
        </authorList>
    </citation>
    <scope>NUCLEOTIDE SEQUENCE</scope>
    <source>
        <strain evidence="1">ATCC 28755</strain>
    </source>
</reference>
<keyword evidence="2" id="KW-1185">Reference proteome</keyword>
<comment type="caution">
    <text evidence="1">The sequence shown here is derived from an EMBL/GenBank/DDBJ whole genome shotgun (WGS) entry which is preliminary data.</text>
</comment>